<keyword evidence="3" id="KW-1185">Reference proteome</keyword>
<evidence type="ECO:0000313" key="2">
    <source>
        <dbReference type="EMBL" id="GBP69718.1"/>
    </source>
</evidence>
<name>A0A4C1Y1H6_EUMVA</name>
<dbReference type="AlphaFoldDB" id="A0A4C1Y1H6"/>
<organism evidence="2 3">
    <name type="scientific">Eumeta variegata</name>
    <name type="common">Bagworm moth</name>
    <name type="synonym">Eumeta japonica</name>
    <dbReference type="NCBI Taxonomy" id="151549"/>
    <lineage>
        <taxon>Eukaryota</taxon>
        <taxon>Metazoa</taxon>
        <taxon>Ecdysozoa</taxon>
        <taxon>Arthropoda</taxon>
        <taxon>Hexapoda</taxon>
        <taxon>Insecta</taxon>
        <taxon>Pterygota</taxon>
        <taxon>Neoptera</taxon>
        <taxon>Endopterygota</taxon>
        <taxon>Lepidoptera</taxon>
        <taxon>Glossata</taxon>
        <taxon>Ditrysia</taxon>
        <taxon>Tineoidea</taxon>
        <taxon>Psychidae</taxon>
        <taxon>Oiketicinae</taxon>
        <taxon>Eumeta</taxon>
    </lineage>
</organism>
<comment type="caution">
    <text evidence="2">The sequence shown here is derived from an EMBL/GenBank/DDBJ whole genome shotgun (WGS) entry which is preliminary data.</text>
</comment>
<accession>A0A4C1Y1H6</accession>
<sequence>MLKRTAEAGSRNGSRRSREVSLTNDPISAGLAPRSRRRYRSLAVNSAATEKKICQYILNDYDLDYKANLK</sequence>
<reference evidence="2 3" key="1">
    <citation type="journal article" date="2019" name="Commun. Biol.">
        <title>The bagworm genome reveals a unique fibroin gene that provides high tensile strength.</title>
        <authorList>
            <person name="Kono N."/>
            <person name="Nakamura H."/>
            <person name="Ohtoshi R."/>
            <person name="Tomita M."/>
            <person name="Numata K."/>
            <person name="Arakawa K."/>
        </authorList>
    </citation>
    <scope>NUCLEOTIDE SEQUENCE [LARGE SCALE GENOMIC DNA]</scope>
</reference>
<evidence type="ECO:0000313" key="3">
    <source>
        <dbReference type="Proteomes" id="UP000299102"/>
    </source>
</evidence>
<dbReference type="Proteomes" id="UP000299102">
    <property type="component" value="Unassembled WGS sequence"/>
</dbReference>
<proteinExistence type="predicted"/>
<feature type="region of interest" description="Disordered" evidence="1">
    <location>
        <begin position="1"/>
        <end position="31"/>
    </location>
</feature>
<evidence type="ECO:0000256" key="1">
    <source>
        <dbReference type="SAM" id="MobiDB-lite"/>
    </source>
</evidence>
<protein>
    <submittedName>
        <fullName evidence="2">Uncharacterized protein</fullName>
    </submittedName>
</protein>
<dbReference type="EMBL" id="BGZK01001050">
    <property type="protein sequence ID" value="GBP69718.1"/>
    <property type="molecule type" value="Genomic_DNA"/>
</dbReference>
<gene>
    <name evidence="2" type="ORF">EVAR_79951_1</name>
</gene>